<accession>A0A1W0A0F3</accession>
<dbReference type="SUPFAM" id="SSF56112">
    <property type="entry name" value="Protein kinase-like (PK-like)"/>
    <property type="match status" value="2"/>
</dbReference>
<dbReference type="OrthoDB" id="4062651at2759"/>
<dbReference type="PANTHER" id="PTHR44329">
    <property type="entry name" value="SERINE/THREONINE-PROTEIN KINASE TNNI3K-RELATED"/>
    <property type="match status" value="1"/>
</dbReference>
<evidence type="ECO:0000313" key="5">
    <source>
        <dbReference type="Proteomes" id="UP000243217"/>
    </source>
</evidence>
<reference evidence="4 5" key="1">
    <citation type="journal article" date="2014" name="Genome Biol. Evol.">
        <title>The secreted proteins of Achlya hypogyna and Thraustotheca clavata identify the ancestral oomycete secretome and reveal gene acquisitions by horizontal gene transfer.</title>
        <authorList>
            <person name="Misner I."/>
            <person name="Blouin N."/>
            <person name="Leonard G."/>
            <person name="Richards T.A."/>
            <person name="Lane C.E."/>
        </authorList>
    </citation>
    <scope>NUCLEOTIDE SEQUENCE [LARGE SCALE GENOMIC DNA]</scope>
    <source>
        <strain evidence="4 5">ATCC 34112</strain>
    </source>
</reference>
<dbReference type="EMBL" id="JNBS01000788">
    <property type="protein sequence ID" value="OQS03737.1"/>
    <property type="molecule type" value="Genomic_DNA"/>
</dbReference>
<dbReference type="AlphaFoldDB" id="A0A1W0A0F3"/>
<dbReference type="InterPro" id="IPR051681">
    <property type="entry name" value="Ser/Thr_Kinases-Pseudokinases"/>
</dbReference>
<protein>
    <recommendedName>
        <fullName evidence="3">Protein kinase domain-containing protein</fullName>
    </recommendedName>
</protein>
<gene>
    <name evidence="4" type="ORF">THRCLA_03964</name>
</gene>
<evidence type="ECO:0000256" key="1">
    <source>
        <dbReference type="ARBA" id="ARBA00022741"/>
    </source>
</evidence>
<feature type="domain" description="Protein kinase" evidence="3">
    <location>
        <begin position="332"/>
        <end position="600"/>
    </location>
</feature>
<dbReference type="Proteomes" id="UP000243217">
    <property type="component" value="Unassembled WGS sequence"/>
</dbReference>
<evidence type="ECO:0000256" key="2">
    <source>
        <dbReference type="ARBA" id="ARBA00022840"/>
    </source>
</evidence>
<keyword evidence="1" id="KW-0547">Nucleotide-binding</keyword>
<dbReference type="Pfam" id="PF00069">
    <property type="entry name" value="Pkinase"/>
    <property type="match status" value="1"/>
</dbReference>
<dbReference type="PANTHER" id="PTHR44329:SF298">
    <property type="entry name" value="MIXED LINEAGE KINASE DOMAIN-LIKE PROTEIN"/>
    <property type="match status" value="1"/>
</dbReference>
<proteinExistence type="predicted"/>
<feature type="domain" description="Protein kinase" evidence="3">
    <location>
        <begin position="62"/>
        <end position="299"/>
    </location>
</feature>
<dbReference type="STRING" id="74557.A0A1W0A0F3"/>
<dbReference type="GO" id="GO:0005524">
    <property type="term" value="F:ATP binding"/>
    <property type="evidence" value="ECO:0007669"/>
    <property type="project" value="InterPro"/>
</dbReference>
<evidence type="ECO:0000259" key="3">
    <source>
        <dbReference type="PROSITE" id="PS50011"/>
    </source>
</evidence>
<dbReference type="Gene3D" id="3.30.200.20">
    <property type="entry name" value="Phosphorylase Kinase, domain 1"/>
    <property type="match status" value="2"/>
</dbReference>
<dbReference type="InterPro" id="IPR000719">
    <property type="entry name" value="Prot_kinase_dom"/>
</dbReference>
<dbReference type="GO" id="GO:0004674">
    <property type="term" value="F:protein serine/threonine kinase activity"/>
    <property type="evidence" value="ECO:0007669"/>
    <property type="project" value="TreeGrafter"/>
</dbReference>
<comment type="caution">
    <text evidence="4">The sequence shown here is derived from an EMBL/GenBank/DDBJ whole genome shotgun (WGS) entry which is preliminary data.</text>
</comment>
<dbReference type="PROSITE" id="PS50011">
    <property type="entry name" value="PROTEIN_KINASE_DOM"/>
    <property type="match status" value="2"/>
</dbReference>
<evidence type="ECO:0000313" key="4">
    <source>
        <dbReference type="EMBL" id="OQS03737.1"/>
    </source>
</evidence>
<keyword evidence="2" id="KW-0067">ATP-binding</keyword>
<name>A0A1W0A0F3_9STRA</name>
<dbReference type="PROSITE" id="PS00109">
    <property type="entry name" value="PROTEIN_KINASE_TYR"/>
    <property type="match status" value="1"/>
</dbReference>
<dbReference type="Gene3D" id="1.10.510.10">
    <property type="entry name" value="Transferase(Phosphotransferase) domain 1"/>
    <property type="match status" value="2"/>
</dbReference>
<dbReference type="InterPro" id="IPR008266">
    <property type="entry name" value="Tyr_kinase_AS"/>
</dbReference>
<keyword evidence="5" id="KW-1185">Reference proteome</keyword>
<organism evidence="4 5">
    <name type="scientific">Thraustotheca clavata</name>
    <dbReference type="NCBI Taxonomy" id="74557"/>
    <lineage>
        <taxon>Eukaryota</taxon>
        <taxon>Sar</taxon>
        <taxon>Stramenopiles</taxon>
        <taxon>Oomycota</taxon>
        <taxon>Saprolegniomycetes</taxon>
        <taxon>Saprolegniales</taxon>
        <taxon>Achlyaceae</taxon>
        <taxon>Thraustotheca</taxon>
    </lineage>
</organism>
<dbReference type="CDD" id="cd00180">
    <property type="entry name" value="PKc"/>
    <property type="match status" value="1"/>
</dbReference>
<dbReference type="InterPro" id="IPR001245">
    <property type="entry name" value="Ser-Thr/Tyr_kinase_cat_dom"/>
</dbReference>
<dbReference type="InterPro" id="IPR011009">
    <property type="entry name" value="Kinase-like_dom_sf"/>
</dbReference>
<sequence>MPSVSCLPPWYVQLIRLCTSNDPNKRPCVDDIVAELNKHLRDCSLDHPKDFVALVELDQTKVKQSDLALSNDIINTYEGKYRGLDVWIKRPNDAQKAITPMHNLLNEVMNSTRIQSQNLLLCYGIIQSNTPSPGVVFENMNLGSLYDFIAHVRNKNTVTKDMKLHIAISIGQALVDLHEMNYVHCDVCTKNVFLNWKNQVKLGNLIFAQPEGVLLSDAVFDYIDYLAPEVKFGKPFSKAADVYAFGKLLVVLDSFEQEALNDHSLNYTWCKELVPKCCNSHSTERPTMSKVVKYLKSFIRGDFTDFPTLHLNGKVDILDQLHSLPQIKSEEVIYKNVVTKGGNCSIQKGIYRNGNVAIKVFDKGTWTNRSKGEEYADEAVNLYRCQSSPHVVQVLGICRNERQIVMELMNCDLNQYLKQWSIRPDEFTWKMRINIALQASKAIADIHNLGVAHLGITSFEFLVSKLSEEPVVKLCDFEESEIIEDQMHSNTVANFVVYGLPGWDAPEHISHRVYMQNIKMLDIYSLGVVFYELDSLRMPMADLNMNRSMYNNKVVTGEITLQFSGSCPVNFKQIAMQCLDSNPGLRPTADQVVDQLQELITSIDY</sequence>
<dbReference type="Pfam" id="PF07714">
    <property type="entry name" value="PK_Tyr_Ser-Thr"/>
    <property type="match status" value="1"/>
</dbReference>